<proteinExistence type="predicted"/>
<dbReference type="NCBIfam" id="TIGR02451">
    <property type="entry name" value="anti_sig_ChrR"/>
    <property type="match status" value="1"/>
</dbReference>
<feature type="domain" description="ChrR-like cupin" evidence="1">
    <location>
        <begin position="133"/>
        <end position="201"/>
    </location>
</feature>
<sequence>MAHAIKFHPGMSLLEQFAEGCLSADVALAVAAHIDLCPHCQQLHNDVTADLASQVLLQPVKADNTDWNAMLSNIVANTDMSQQDKPQAERPQQLIEVSQRQFELPRALRRLGANHGKWLHLGGIATAKLPTGNDHHVSLLYISKDTEVPQHTHLGLEMTLVLAGKIVDENGEYHAGDLLINSPDDTHTPRTMADEDCLCLSVLSAPLHFKKGLTRLLNPLQQFFY</sequence>
<dbReference type="Gene3D" id="2.60.120.10">
    <property type="entry name" value="Jelly Rolls"/>
    <property type="match status" value="1"/>
</dbReference>
<dbReference type="InterPro" id="IPR012807">
    <property type="entry name" value="Anti-sigma_ChrR"/>
</dbReference>
<organism evidence="2 3">
    <name type="scientific">Rheinheimera baltica</name>
    <dbReference type="NCBI Taxonomy" id="67576"/>
    <lineage>
        <taxon>Bacteria</taxon>
        <taxon>Pseudomonadati</taxon>
        <taxon>Pseudomonadota</taxon>
        <taxon>Gammaproteobacteria</taxon>
        <taxon>Chromatiales</taxon>
        <taxon>Chromatiaceae</taxon>
        <taxon>Rheinheimera</taxon>
    </lineage>
</organism>
<dbReference type="Gene3D" id="1.10.10.1320">
    <property type="entry name" value="Anti-sigma factor, zinc-finger domain"/>
    <property type="match status" value="1"/>
</dbReference>
<protein>
    <submittedName>
        <fullName evidence="2">ChrR family anti-sigma-E factor</fullName>
    </submittedName>
</protein>
<dbReference type="CDD" id="cd20301">
    <property type="entry name" value="cupin_ChrR"/>
    <property type="match status" value="1"/>
</dbReference>
<dbReference type="InterPro" id="IPR025979">
    <property type="entry name" value="ChrR-like_cupin_dom"/>
</dbReference>
<dbReference type="InterPro" id="IPR011051">
    <property type="entry name" value="RmlC_Cupin_sf"/>
</dbReference>
<name>A0ABT9HUF4_9GAMM</name>
<keyword evidence="3" id="KW-1185">Reference proteome</keyword>
<dbReference type="SUPFAM" id="SSF51182">
    <property type="entry name" value="RmlC-like cupins"/>
    <property type="match status" value="1"/>
</dbReference>
<dbReference type="RefSeq" id="WP_305973298.1">
    <property type="nucleotide sequence ID" value="NZ_JAPJDY010000001.1"/>
</dbReference>
<reference evidence="2 3" key="1">
    <citation type="submission" date="2022-11" db="EMBL/GenBank/DDBJ databases">
        <title>Viruses from the air-sea interface of a natural surface slick.</title>
        <authorList>
            <person name="Rahlff J."/>
            <person name="Holmfeldt K."/>
        </authorList>
    </citation>
    <scope>NUCLEOTIDE SEQUENCE [LARGE SCALE GENOMIC DNA]</scope>
    <source>
        <strain evidence="2 3">SMS4</strain>
    </source>
</reference>
<gene>
    <name evidence="2" type="ORF">ORJ04_01520</name>
</gene>
<dbReference type="InterPro" id="IPR014710">
    <property type="entry name" value="RmlC-like_jellyroll"/>
</dbReference>
<dbReference type="Proteomes" id="UP001231109">
    <property type="component" value="Unassembled WGS sequence"/>
</dbReference>
<accession>A0ABT9HUF4</accession>
<dbReference type="InterPro" id="IPR041916">
    <property type="entry name" value="Anti_sigma_zinc_sf"/>
</dbReference>
<dbReference type="EMBL" id="JAPJDZ010000002">
    <property type="protein sequence ID" value="MDP5134628.1"/>
    <property type="molecule type" value="Genomic_DNA"/>
</dbReference>
<dbReference type="Pfam" id="PF12973">
    <property type="entry name" value="Cupin_7"/>
    <property type="match status" value="1"/>
</dbReference>
<evidence type="ECO:0000313" key="3">
    <source>
        <dbReference type="Proteomes" id="UP001231109"/>
    </source>
</evidence>
<evidence type="ECO:0000259" key="1">
    <source>
        <dbReference type="Pfam" id="PF12973"/>
    </source>
</evidence>
<evidence type="ECO:0000313" key="2">
    <source>
        <dbReference type="EMBL" id="MDP5134628.1"/>
    </source>
</evidence>
<comment type="caution">
    <text evidence="2">The sequence shown here is derived from an EMBL/GenBank/DDBJ whole genome shotgun (WGS) entry which is preliminary data.</text>
</comment>